<evidence type="ECO:0000256" key="2">
    <source>
        <dbReference type="ARBA" id="ARBA00022692"/>
    </source>
</evidence>
<feature type="transmembrane region" description="Helical" evidence="5">
    <location>
        <begin position="27"/>
        <end position="46"/>
    </location>
</feature>
<feature type="transmembrane region" description="Helical" evidence="5">
    <location>
        <begin position="310"/>
        <end position="327"/>
    </location>
</feature>
<evidence type="ECO:0000313" key="8">
    <source>
        <dbReference type="Proteomes" id="UP000217780"/>
    </source>
</evidence>
<keyword evidence="4 5" id="KW-0472">Membrane</keyword>
<dbReference type="PROSITE" id="PS50850">
    <property type="entry name" value="MFS"/>
    <property type="match status" value="1"/>
</dbReference>
<reference evidence="7 8" key="1">
    <citation type="submission" date="2017-08" db="EMBL/GenBank/DDBJ databases">
        <title>WGS of Clinical strains of the CDC Group NO-1 linked to zoonotic infections in humans.</title>
        <authorList>
            <person name="Bernier A.-M."/>
            <person name="Bernard K."/>
        </authorList>
    </citation>
    <scope>NUCLEOTIDE SEQUENCE [LARGE SCALE GENOMIC DNA]</scope>
    <source>
        <strain evidence="7 8">NML91-0035</strain>
    </source>
</reference>
<feature type="transmembrane region" description="Helical" evidence="5">
    <location>
        <begin position="122"/>
        <end position="142"/>
    </location>
</feature>
<feature type="transmembrane region" description="Helical" evidence="5">
    <location>
        <begin position="185"/>
        <end position="206"/>
    </location>
</feature>
<accession>A0A2A2T698</accession>
<dbReference type="InterPro" id="IPR036259">
    <property type="entry name" value="MFS_trans_sf"/>
</dbReference>
<comment type="subcellular location">
    <subcellularLocation>
        <location evidence="1">Membrane</location>
        <topology evidence="1">Multi-pass membrane protein</topology>
    </subcellularLocation>
</comment>
<dbReference type="InterPro" id="IPR011701">
    <property type="entry name" value="MFS"/>
</dbReference>
<evidence type="ECO:0000313" key="7">
    <source>
        <dbReference type="EMBL" id="PAX17108.1"/>
    </source>
</evidence>
<organism evidence="7 8">
    <name type="scientific">Vandammella animalimorsus</name>
    <dbReference type="NCBI Taxonomy" id="2029117"/>
    <lineage>
        <taxon>Bacteria</taxon>
        <taxon>Pseudomonadati</taxon>
        <taxon>Pseudomonadota</taxon>
        <taxon>Betaproteobacteria</taxon>
        <taxon>Burkholderiales</taxon>
        <taxon>Comamonadaceae</taxon>
        <taxon>Vandammella</taxon>
    </lineage>
</organism>
<evidence type="ECO:0000256" key="5">
    <source>
        <dbReference type="SAM" id="Phobius"/>
    </source>
</evidence>
<feature type="transmembrane region" description="Helical" evidence="5">
    <location>
        <begin position="66"/>
        <end position="85"/>
    </location>
</feature>
<feature type="transmembrane region" description="Helical" evidence="5">
    <location>
        <begin position="97"/>
        <end position="116"/>
    </location>
</feature>
<feature type="transmembrane region" description="Helical" evidence="5">
    <location>
        <begin position="280"/>
        <end position="303"/>
    </location>
</feature>
<evidence type="ECO:0000256" key="4">
    <source>
        <dbReference type="ARBA" id="ARBA00023136"/>
    </source>
</evidence>
<feature type="transmembrane region" description="Helical" evidence="5">
    <location>
        <begin position="236"/>
        <end position="260"/>
    </location>
</feature>
<dbReference type="AlphaFoldDB" id="A0A2A2T698"/>
<dbReference type="PANTHER" id="PTHR23508:SF10">
    <property type="entry name" value="CARBOXYLIC ACID TRANSPORTER PROTEIN HOMOLOG"/>
    <property type="match status" value="1"/>
</dbReference>
<evidence type="ECO:0000259" key="6">
    <source>
        <dbReference type="PROSITE" id="PS50850"/>
    </source>
</evidence>
<dbReference type="EMBL" id="NTBI01000004">
    <property type="protein sequence ID" value="PAX17108.1"/>
    <property type="molecule type" value="Genomic_DNA"/>
</dbReference>
<feature type="transmembrane region" description="Helical" evidence="5">
    <location>
        <begin position="333"/>
        <end position="353"/>
    </location>
</feature>
<evidence type="ECO:0000256" key="3">
    <source>
        <dbReference type="ARBA" id="ARBA00022989"/>
    </source>
</evidence>
<sequence length="507" mass="52918">MVFDMEILTTRAQVVPGLEPGSPATRWWIVALCCAIMMVEGFDLLIYSNAIPALLADASMGMDKALAGQVGSMVFVGMLLGGVCAGRLNQALGQRRIITLGFIGFTLTTALAAWAGNAWQLGALRLLAGLGLGVVLPAGLALARAHSLPKHSALTISIVMSGIALGGMAASLAAMPIVAHWGWRPLFLAGGALGLLVLLALVPLLARAERLQPTPQAGGAQQPTQQPAQAQPWRRILGGASLAVLALGTLATLADLLTWYGITVWLTQLMREFDMPFNGALQMMFTLNIGAILGSLGTASLAMRLGTRPVAMAAGALAALCLLAIASRQFSGTALLVIVALLGMSAISAQNLVNAEAARDKCAGMCAINGAASSCSRCNKITLCATATVTTNETGRLGRFVFGGEYASGGSLLPGQLLQIHLRDRVGNGPVPHLPHRHVATRALKHRPIGCEHVSGLCQICLRWFGLAGHHTSPWFIAMDALTLCLRPNPSAFGGVRQVCRTLTITA</sequence>
<dbReference type="SUPFAM" id="SSF103473">
    <property type="entry name" value="MFS general substrate transporter"/>
    <property type="match status" value="1"/>
</dbReference>
<feature type="domain" description="Major facilitator superfamily (MFS) profile" evidence="6">
    <location>
        <begin position="29"/>
        <end position="507"/>
    </location>
</feature>
<name>A0A2A2T698_9BURK</name>
<dbReference type="GO" id="GO:0005886">
    <property type="term" value="C:plasma membrane"/>
    <property type="evidence" value="ECO:0007669"/>
    <property type="project" value="TreeGrafter"/>
</dbReference>
<gene>
    <name evidence="7" type="ORF">CLI92_06060</name>
</gene>
<keyword evidence="3 5" id="KW-1133">Transmembrane helix</keyword>
<dbReference type="Gene3D" id="1.20.1250.20">
    <property type="entry name" value="MFS general substrate transporter like domains"/>
    <property type="match status" value="1"/>
</dbReference>
<dbReference type="Proteomes" id="UP000217780">
    <property type="component" value="Unassembled WGS sequence"/>
</dbReference>
<proteinExistence type="predicted"/>
<evidence type="ECO:0000256" key="1">
    <source>
        <dbReference type="ARBA" id="ARBA00004141"/>
    </source>
</evidence>
<keyword evidence="2 5" id="KW-0812">Transmembrane</keyword>
<protein>
    <recommendedName>
        <fullName evidence="6">Major facilitator superfamily (MFS) profile domain-containing protein</fullName>
    </recommendedName>
</protein>
<dbReference type="Pfam" id="PF07690">
    <property type="entry name" value="MFS_1"/>
    <property type="match status" value="1"/>
</dbReference>
<dbReference type="InterPro" id="IPR020846">
    <property type="entry name" value="MFS_dom"/>
</dbReference>
<dbReference type="GO" id="GO:0046943">
    <property type="term" value="F:carboxylic acid transmembrane transporter activity"/>
    <property type="evidence" value="ECO:0007669"/>
    <property type="project" value="TreeGrafter"/>
</dbReference>
<feature type="transmembrane region" description="Helical" evidence="5">
    <location>
        <begin position="154"/>
        <end position="179"/>
    </location>
</feature>
<dbReference type="PANTHER" id="PTHR23508">
    <property type="entry name" value="CARBOXYLIC ACID TRANSPORTER PROTEIN HOMOLOG"/>
    <property type="match status" value="1"/>
</dbReference>
<comment type="caution">
    <text evidence="7">The sequence shown here is derived from an EMBL/GenBank/DDBJ whole genome shotgun (WGS) entry which is preliminary data.</text>
</comment>